<feature type="domain" description="BING4 C-terminal" evidence="10">
    <location>
        <begin position="229"/>
        <end position="308"/>
    </location>
</feature>
<dbReference type="Pfam" id="PF08149">
    <property type="entry name" value="BING4CT"/>
    <property type="match status" value="1"/>
</dbReference>
<evidence type="ECO:0000256" key="2">
    <source>
        <dbReference type="ARBA" id="ARBA00004604"/>
    </source>
</evidence>
<gene>
    <name evidence="11" type="ORF">GSI_10400</name>
</gene>
<dbReference type="Gene3D" id="2.130.10.10">
    <property type="entry name" value="YVTN repeat-like/Quinoprotein amine dehydrogenase"/>
    <property type="match status" value="1"/>
</dbReference>
<feature type="region of interest" description="Disordered" evidence="9">
    <location>
        <begin position="345"/>
        <end position="397"/>
    </location>
</feature>
<proteinExistence type="predicted"/>
<dbReference type="SUPFAM" id="SSF50978">
    <property type="entry name" value="WD40 repeat-like"/>
    <property type="match status" value="1"/>
</dbReference>
<dbReference type="SMART" id="SM00320">
    <property type="entry name" value="WD40"/>
    <property type="match status" value="3"/>
</dbReference>
<dbReference type="PANTHER" id="PTHR14085">
    <property type="entry name" value="WD-REPEAT PROTEIN BING4"/>
    <property type="match status" value="1"/>
</dbReference>
<dbReference type="EMBL" id="AYKW01000034">
    <property type="protein sequence ID" value="PIL27256.1"/>
    <property type="molecule type" value="Genomic_DNA"/>
</dbReference>
<evidence type="ECO:0000256" key="5">
    <source>
        <dbReference type="ARBA" id="ARBA00022737"/>
    </source>
</evidence>
<evidence type="ECO:0000256" key="9">
    <source>
        <dbReference type="SAM" id="MobiDB-lite"/>
    </source>
</evidence>
<dbReference type="OrthoDB" id="10251154at2759"/>
<evidence type="ECO:0000256" key="8">
    <source>
        <dbReference type="PROSITE-ProRule" id="PRU00221"/>
    </source>
</evidence>
<feature type="compositionally biased region" description="Basic and acidic residues" evidence="9">
    <location>
        <begin position="431"/>
        <end position="446"/>
    </location>
</feature>
<comment type="subcellular location">
    <subcellularLocation>
        <location evidence="2">Nucleus</location>
        <location evidence="2">Nucleolus</location>
    </subcellularLocation>
</comment>
<dbReference type="FunFam" id="2.130.10.10:FF:000378">
    <property type="entry name" value="U3 small nucleolar RNA-associated protein 7"/>
    <property type="match status" value="1"/>
</dbReference>
<evidence type="ECO:0000313" key="12">
    <source>
        <dbReference type="Proteomes" id="UP000230002"/>
    </source>
</evidence>
<protein>
    <recommendedName>
        <fullName evidence="7">U three protein 7</fullName>
    </recommendedName>
</protein>
<keyword evidence="6" id="KW-0539">Nucleus</keyword>
<accession>A0A2G8S0G2</accession>
<evidence type="ECO:0000256" key="3">
    <source>
        <dbReference type="ARBA" id="ARBA00022552"/>
    </source>
</evidence>
<name>A0A2G8S0G2_9APHY</name>
<comment type="function">
    <text evidence="1">Involved in nucleolar processing of pre-18S ribosomal RNA.</text>
</comment>
<feature type="compositionally biased region" description="Basic and acidic residues" evidence="9">
    <location>
        <begin position="366"/>
        <end position="380"/>
    </location>
</feature>
<organism evidence="11 12">
    <name type="scientific">Ganoderma sinense ZZ0214-1</name>
    <dbReference type="NCBI Taxonomy" id="1077348"/>
    <lineage>
        <taxon>Eukaryota</taxon>
        <taxon>Fungi</taxon>
        <taxon>Dikarya</taxon>
        <taxon>Basidiomycota</taxon>
        <taxon>Agaricomycotina</taxon>
        <taxon>Agaricomycetes</taxon>
        <taxon>Polyporales</taxon>
        <taxon>Polyporaceae</taxon>
        <taxon>Ganoderma</taxon>
    </lineage>
</organism>
<dbReference type="Proteomes" id="UP000230002">
    <property type="component" value="Unassembled WGS sequence"/>
</dbReference>
<sequence>MSLPLTGKQALCTPSYSYEKHVEMSRPFLHDHSHFAVAQSKYVFIYDRDGVELHKLKSHIEPTRLEFLPYHWLLVSVGNAGYIKYQDTSTGQLVVEHRTKLGACHTMCQNPHNAVIHLGHQNGTVTLWTANLPHPAVRLLAHLGPVASVSVDPSTGGRYMATAGQDGTVKVWDCRNWKGAVRTWNARGGNAILDWSQKGALGVATGGSVNVYTKPAIQTPFSPVVAPPLYLTHPVPHRPLSSLRFCPFQDVLTIGHAAGASGILVPGAGEPNFDSAEADPFENKKARREREVKALLDKIQPDAIALDPDFVGALAPPPKLTTAVDGQHDIPYARLPRLERLKVAGKADETEVGDEDDGADEDRDGEAEGRKGASKAEKEKKKMRGKNKSLKRYLRKQRKNVIDPRAVAVRAKLEKEKEELRKAKAIANGLEEPHKPSALDRFKRSS</sequence>
<evidence type="ECO:0000256" key="6">
    <source>
        <dbReference type="ARBA" id="ARBA00023242"/>
    </source>
</evidence>
<keyword evidence="5" id="KW-0677">Repeat</keyword>
<dbReference type="InterPro" id="IPR040315">
    <property type="entry name" value="WDR46/Utp7"/>
</dbReference>
<dbReference type="STRING" id="1077348.A0A2G8S0G2"/>
<dbReference type="PROSITE" id="PS50082">
    <property type="entry name" value="WD_REPEATS_2"/>
    <property type="match status" value="1"/>
</dbReference>
<keyword evidence="4 8" id="KW-0853">WD repeat</keyword>
<reference evidence="11 12" key="1">
    <citation type="journal article" date="2015" name="Sci. Rep.">
        <title>Chromosome-level genome map provides insights into diverse defense mechanisms in the medicinal fungus Ganoderma sinense.</title>
        <authorList>
            <person name="Zhu Y."/>
            <person name="Xu J."/>
            <person name="Sun C."/>
            <person name="Zhou S."/>
            <person name="Xu H."/>
            <person name="Nelson D.R."/>
            <person name="Qian J."/>
            <person name="Song J."/>
            <person name="Luo H."/>
            <person name="Xiang L."/>
            <person name="Li Y."/>
            <person name="Xu Z."/>
            <person name="Ji A."/>
            <person name="Wang L."/>
            <person name="Lu S."/>
            <person name="Hayward A."/>
            <person name="Sun W."/>
            <person name="Li X."/>
            <person name="Schwartz D.C."/>
            <person name="Wang Y."/>
            <person name="Chen S."/>
        </authorList>
    </citation>
    <scope>NUCLEOTIDE SEQUENCE [LARGE SCALE GENOMIC DNA]</scope>
    <source>
        <strain evidence="11 12">ZZ0214-1</strain>
    </source>
</reference>
<comment type="caution">
    <text evidence="11">The sequence shown here is derived from an EMBL/GenBank/DDBJ whole genome shotgun (WGS) entry which is preliminary data.</text>
</comment>
<dbReference type="InterPro" id="IPR001680">
    <property type="entry name" value="WD40_rpt"/>
</dbReference>
<evidence type="ECO:0000256" key="7">
    <source>
        <dbReference type="ARBA" id="ARBA00076453"/>
    </source>
</evidence>
<evidence type="ECO:0000259" key="10">
    <source>
        <dbReference type="SMART" id="SM01033"/>
    </source>
</evidence>
<dbReference type="SMART" id="SM01033">
    <property type="entry name" value="BING4CT"/>
    <property type="match status" value="1"/>
</dbReference>
<dbReference type="GO" id="GO:0030686">
    <property type="term" value="C:90S preribosome"/>
    <property type="evidence" value="ECO:0007669"/>
    <property type="project" value="TreeGrafter"/>
</dbReference>
<dbReference type="GO" id="GO:0032040">
    <property type="term" value="C:small-subunit processome"/>
    <property type="evidence" value="ECO:0007669"/>
    <property type="project" value="TreeGrafter"/>
</dbReference>
<feature type="repeat" description="WD" evidence="8">
    <location>
        <begin position="139"/>
        <end position="173"/>
    </location>
</feature>
<dbReference type="InterPro" id="IPR036322">
    <property type="entry name" value="WD40_repeat_dom_sf"/>
</dbReference>
<feature type="compositionally biased region" description="Basic residues" evidence="9">
    <location>
        <begin position="381"/>
        <end position="397"/>
    </location>
</feature>
<evidence type="ECO:0000256" key="4">
    <source>
        <dbReference type="ARBA" id="ARBA00022574"/>
    </source>
</evidence>
<keyword evidence="12" id="KW-1185">Reference proteome</keyword>
<dbReference type="InterPro" id="IPR015943">
    <property type="entry name" value="WD40/YVTN_repeat-like_dom_sf"/>
</dbReference>
<evidence type="ECO:0000256" key="1">
    <source>
        <dbReference type="ARBA" id="ARBA00004099"/>
    </source>
</evidence>
<dbReference type="PANTHER" id="PTHR14085:SF3">
    <property type="entry name" value="WD REPEAT-CONTAINING PROTEIN 46"/>
    <property type="match status" value="1"/>
</dbReference>
<feature type="compositionally biased region" description="Acidic residues" evidence="9">
    <location>
        <begin position="350"/>
        <end position="365"/>
    </location>
</feature>
<dbReference type="Pfam" id="PF00400">
    <property type="entry name" value="WD40"/>
    <property type="match status" value="1"/>
</dbReference>
<dbReference type="GO" id="GO:0000462">
    <property type="term" value="P:maturation of SSU-rRNA from tricistronic rRNA transcript (SSU-rRNA, 5.8S rRNA, LSU-rRNA)"/>
    <property type="evidence" value="ECO:0007669"/>
    <property type="project" value="TreeGrafter"/>
</dbReference>
<dbReference type="PROSITE" id="PS50294">
    <property type="entry name" value="WD_REPEATS_REGION"/>
    <property type="match status" value="1"/>
</dbReference>
<keyword evidence="3" id="KW-0698">rRNA processing</keyword>
<dbReference type="InterPro" id="IPR012952">
    <property type="entry name" value="BING4_C_dom"/>
</dbReference>
<feature type="region of interest" description="Disordered" evidence="9">
    <location>
        <begin position="426"/>
        <end position="446"/>
    </location>
</feature>
<dbReference type="AlphaFoldDB" id="A0A2G8S0G2"/>
<evidence type="ECO:0000313" key="11">
    <source>
        <dbReference type="EMBL" id="PIL27256.1"/>
    </source>
</evidence>